<dbReference type="SUPFAM" id="SSF143800">
    <property type="entry name" value="L28p-like"/>
    <property type="match status" value="1"/>
</dbReference>
<dbReference type="InterPro" id="IPR026569">
    <property type="entry name" value="Ribosomal_bL28"/>
</dbReference>
<dbReference type="OMA" id="PNLCQVT"/>
<dbReference type="GO" id="GO:0003735">
    <property type="term" value="F:structural constituent of ribosome"/>
    <property type="evidence" value="ECO:0007669"/>
    <property type="project" value="InterPro"/>
</dbReference>
<dbReference type="Gene3D" id="2.30.170.40">
    <property type="entry name" value="Ribosomal protein L28/L24"/>
    <property type="match status" value="1"/>
</dbReference>
<dbReference type="InterPro" id="IPR037147">
    <property type="entry name" value="Ribosomal_bL28_sf"/>
</dbReference>
<keyword evidence="3" id="KW-0687">Ribonucleoprotein</keyword>
<dbReference type="PANTHER" id="PTHR13528:SF2">
    <property type="entry name" value="LARGE RIBOSOMAL SUBUNIT PROTEIN BL28M"/>
    <property type="match status" value="1"/>
</dbReference>
<dbReference type="EnsemblProtists" id="EKX45647">
    <property type="protein sequence ID" value="EKX45647"/>
    <property type="gene ID" value="GUITHDRAFT_71217"/>
</dbReference>
<name>A0A0C3TP09_GUITC</name>
<keyword evidence="2" id="KW-0689">Ribosomal protein</keyword>
<sequence length="89" mass="10091">MADRGLFGGKKIGFGNNVSFSERKTRRTWMPNVQQKRLWSDCFDTMIKLRITTSVLKTIDKHGGLDNYLVNTADVKLDSALGVKLKQMV</sequence>
<dbReference type="AlphaFoldDB" id="A0A0C3TP09"/>
<dbReference type="GO" id="GO:0005762">
    <property type="term" value="C:mitochondrial large ribosomal subunit"/>
    <property type="evidence" value="ECO:0007669"/>
    <property type="project" value="TreeGrafter"/>
</dbReference>
<dbReference type="Proteomes" id="UP000011087">
    <property type="component" value="Unassembled WGS sequence"/>
</dbReference>
<dbReference type="GO" id="GO:0006412">
    <property type="term" value="P:translation"/>
    <property type="evidence" value="ECO:0007669"/>
    <property type="project" value="InterPro"/>
</dbReference>
<dbReference type="PANTHER" id="PTHR13528">
    <property type="entry name" value="39S RIBOSOMAL PROTEIN L28, MITOCHONDRIAL"/>
    <property type="match status" value="1"/>
</dbReference>
<keyword evidence="7" id="KW-1185">Reference proteome</keyword>
<evidence type="ECO:0000256" key="2">
    <source>
        <dbReference type="ARBA" id="ARBA00022980"/>
    </source>
</evidence>
<dbReference type="FunFam" id="2.30.170.40:FF:000003">
    <property type="entry name" value="54S ribosomal protein L24"/>
    <property type="match status" value="1"/>
</dbReference>
<evidence type="ECO:0000256" key="1">
    <source>
        <dbReference type="ARBA" id="ARBA00008760"/>
    </source>
</evidence>
<dbReference type="NCBIfam" id="TIGR00009">
    <property type="entry name" value="L28"/>
    <property type="match status" value="1"/>
</dbReference>
<dbReference type="Pfam" id="PF00830">
    <property type="entry name" value="Ribosomal_L28"/>
    <property type="match status" value="1"/>
</dbReference>
<protein>
    <recommendedName>
        <fullName evidence="4">Large ribosomal subunit protein bL28c</fullName>
    </recommendedName>
    <alternativeName>
        <fullName evidence="5">Large ribosomal subunit protein bL28m</fullName>
    </alternativeName>
</protein>
<dbReference type="InterPro" id="IPR034704">
    <property type="entry name" value="Ribosomal_bL28/bL31-like_sf"/>
</dbReference>
<proteinExistence type="inferred from homology"/>
<evidence type="ECO:0000256" key="5">
    <source>
        <dbReference type="ARBA" id="ARBA00035269"/>
    </source>
</evidence>
<comment type="similarity">
    <text evidence="1">Belongs to the bacterial ribosomal protein bL28 family.</text>
</comment>
<organism evidence="6 7">
    <name type="scientific">Guillardia theta (strain CCMP2712)</name>
    <name type="common">Cryptophyte</name>
    <dbReference type="NCBI Taxonomy" id="905079"/>
    <lineage>
        <taxon>Eukaryota</taxon>
        <taxon>Cryptophyceae</taxon>
        <taxon>Pyrenomonadales</taxon>
        <taxon>Geminigeraceae</taxon>
        <taxon>Guillardia</taxon>
    </lineage>
</organism>
<evidence type="ECO:0000256" key="4">
    <source>
        <dbReference type="ARBA" id="ARBA00035265"/>
    </source>
</evidence>
<dbReference type="HAMAP" id="MF_00373">
    <property type="entry name" value="Ribosomal_bL28"/>
    <property type="match status" value="1"/>
</dbReference>
<evidence type="ECO:0000256" key="3">
    <source>
        <dbReference type="ARBA" id="ARBA00023274"/>
    </source>
</evidence>
<accession>A0A0C3TP09</accession>
<reference evidence="6" key="3">
    <citation type="submission" date="2016-03" db="UniProtKB">
        <authorList>
            <consortium name="EnsemblProtists"/>
        </authorList>
    </citation>
    <scope>IDENTIFICATION</scope>
</reference>
<evidence type="ECO:0000313" key="7">
    <source>
        <dbReference type="Proteomes" id="UP000011087"/>
    </source>
</evidence>
<dbReference type="InterPro" id="IPR001383">
    <property type="entry name" value="Ribosomal_bL28_bact-type"/>
</dbReference>
<evidence type="ECO:0000313" key="6">
    <source>
        <dbReference type="EnsemblProtists" id="EKX45647"/>
    </source>
</evidence>
<reference evidence="7" key="1">
    <citation type="journal article" date="2012" name="Nature">
        <title>Algal genomes reveal evolutionary mosaicism and the fate of nucleomorphs.</title>
        <authorList>
            <consortium name="DOE Joint Genome Institute"/>
            <person name="Curtis B.A."/>
            <person name="Tanifuji G."/>
            <person name="Burki F."/>
            <person name="Gruber A."/>
            <person name="Irimia M."/>
            <person name="Maruyama S."/>
            <person name="Arias M.C."/>
            <person name="Ball S.G."/>
            <person name="Gile G.H."/>
            <person name="Hirakawa Y."/>
            <person name="Hopkins J.F."/>
            <person name="Kuo A."/>
            <person name="Rensing S.A."/>
            <person name="Schmutz J."/>
            <person name="Symeonidi A."/>
            <person name="Elias M."/>
            <person name="Eveleigh R.J."/>
            <person name="Herman E.K."/>
            <person name="Klute M.J."/>
            <person name="Nakayama T."/>
            <person name="Obornik M."/>
            <person name="Reyes-Prieto A."/>
            <person name="Armbrust E.V."/>
            <person name="Aves S.J."/>
            <person name="Beiko R.G."/>
            <person name="Coutinho P."/>
            <person name="Dacks J.B."/>
            <person name="Durnford D.G."/>
            <person name="Fast N.M."/>
            <person name="Green B.R."/>
            <person name="Grisdale C.J."/>
            <person name="Hempel F."/>
            <person name="Henrissat B."/>
            <person name="Hoppner M.P."/>
            <person name="Ishida K."/>
            <person name="Kim E."/>
            <person name="Koreny L."/>
            <person name="Kroth P.G."/>
            <person name="Liu Y."/>
            <person name="Malik S.B."/>
            <person name="Maier U.G."/>
            <person name="McRose D."/>
            <person name="Mock T."/>
            <person name="Neilson J.A."/>
            <person name="Onodera N.T."/>
            <person name="Poole A.M."/>
            <person name="Pritham E.J."/>
            <person name="Richards T.A."/>
            <person name="Rocap G."/>
            <person name="Roy S.W."/>
            <person name="Sarai C."/>
            <person name="Schaack S."/>
            <person name="Shirato S."/>
            <person name="Slamovits C.H."/>
            <person name="Spencer D.F."/>
            <person name="Suzuki S."/>
            <person name="Worden A.Z."/>
            <person name="Zauner S."/>
            <person name="Barry K."/>
            <person name="Bell C."/>
            <person name="Bharti A.K."/>
            <person name="Crow J.A."/>
            <person name="Grimwood J."/>
            <person name="Kramer R."/>
            <person name="Lindquist E."/>
            <person name="Lucas S."/>
            <person name="Salamov A."/>
            <person name="McFadden G.I."/>
            <person name="Lane C.E."/>
            <person name="Keeling P.J."/>
            <person name="Gray M.W."/>
            <person name="Grigoriev I.V."/>
            <person name="Archibald J.M."/>
        </authorList>
    </citation>
    <scope>NUCLEOTIDE SEQUENCE</scope>
    <source>
        <strain evidence="7">CCMP2712</strain>
    </source>
</reference>
<reference evidence="7" key="2">
    <citation type="submission" date="2012-11" db="EMBL/GenBank/DDBJ databases">
        <authorList>
            <person name="Kuo A."/>
            <person name="Curtis B.A."/>
            <person name="Tanifuji G."/>
            <person name="Burki F."/>
            <person name="Gruber A."/>
            <person name="Irimia M."/>
            <person name="Maruyama S."/>
            <person name="Arias M.C."/>
            <person name="Ball S.G."/>
            <person name="Gile G.H."/>
            <person name="Hirakawa Y."/>
            <person name="Hopkins J.F."/>
            <person name="Rensing S.A."/>
            <person name="Schmutz J."/>
            <person name="Symeonidi A."/>
            <person name="Elias M."/>
            <person name="Eveleigh R.J."/>
            <person name="Herman E.K."/>
            <person name="Klute M.J."/>
            <person name="Nakayama T."/>
            <person name="Obornik M."/>
            <person name="Reyes-Prieto A."/>
            <person name="Armbrust E.V."/>
            <person name="Aves S.J."/>
            <person name="Beiko R.G."/>
            <person name="Coutinho P."/>
            <person name="Dacks J.B."/>
            <person name="Durnford D.G."/>
            <person name="Fast N.M."/>
            <person name="Green B.R."/>
            <person name="Grisdale C."/>
            <person name="Hempe F."/>
            <person name="Henrissat B."/>
            <person name="Hoppner M.P."/>
            <person name="Ishida K.-I."/>
            <person name="Kim E."/>
            <person name="Koreny L."/>
            <person name="Kroth P.G."/>
            <person name="Liu Y."/>
            <person name="Malik S.-B."/>
            <person name="Maier U.G."/>
            <person name="McRose D."/>
            <person name="Mock T."/>
            <person name="Neilson J.A."/>
            <person name="Onodera N.T."/>
            <person name="Poole A.M."/>
            <person name="Pritham E.J."/>
            <person name="Richards T.A."/>
            <person name="Rocap G."/>
            <person name="Roy S.W."/>
            <person name="Sarai C."/>
            <person name="Schaack S."/>
            <person name="Shirato S."/>
            <person name="Slamovits C.H."/>
            <person name="Spencer D.F."/>
            <person name="Suzuki S."/>
            <person name="Worden A.Z."/>
            <person name="Zauner S."/>
            <person name="Barry K."/>
            <person name="Bell C."/>
            <person name="Bharti A.K."/>
            <person name="Crow J.A."/>
            <person name="Grimwood J."/>
            <person name="Kramer R."/>
            <person name="Lindquist E."/>
            <person name="Lucas S."/>
            <person name="Salamov A."/>
            <person name="McFadden G.I."/>
            <person name="Lane C.E."/>
            <person name="Keeling P.J."/>
            <person name="Gray M.W."/>
            <person name="Grigoriev I.V."/>
            <person name="Archibald J.M."/>
        </authorList>
    </citation>
    <scope>NUCLEOTIDE SEQUENCE</scope>
    <source>
        <strain evidence="7">CCMP2712</strain>
    </source>
</reference>